<dbReference type="InterPro" id="IPR050721">
    <property type="entry name" value="Trk_Ktr_HKT_K-transport"/>
</dbReference>
<dbReference type="EMBL" id="QNSF01000003">
    <property type="protein sequence ID" value="RBP95340.1"/>
    <property type="molecule type" value="Genomic_DNA"/>
</dbReference>
<dbReference type="GO" id="GO:0006813">
    <property type="term" value="P:potassium ion transport"/>
    <property type="evidence" value="ECO:0007669"/>
    <property type="project" value="InterPro"/>
</dbReference>
<name>A0A366K0Z7_CYTFI</name>
<protein>
    <submittedName>
        <fullName evidence="2">TrkA family protein</fullName>
    </submittedName>
</protein>
<evidence type="ECO:0000313" key="3">
    <source>
        <dbReference type="Proteomes" id="UP000252731"/>
    </source>
</evidence>
<keyword evidence="3" id="KW-1185">Reference proteome</keyword>
<dbReference type="Pfam" id="PF02254">
    <property type="entry name" value="TrkA_N"/>
    <property type="match status" value="1"/>
</dbReference>
<proteinExistence type="predicted"/>
<dbReference type="AlphaFoldDB" id="A0A366K0Z7"/>
<dbReference type="OrthoDB" id="2942014at2"/>
<evidence type="ECO:0000313" key="2">
    <source>
        <dbReference type="EMBL" id="RBP95340.1"/>
    </source>
</evidence>
<dbReference type="InterPro" id="IPR036291">
    <property type="entry name" value="NAD(P)-bd_dom_sf"/>
</dbReference>
<dbReference type="Gene3D" id="3.40.50.720">
    <property type="entry name" value="NAD(P)-binding Rossmann-like Domain"/>
    <property type="match status" value="1"/>
</dbReference>
<comment type="caution">
    <text evidence="2">The sequence shown here is derived from an EMBL/GenBank/DDBJ whole genome shotgun (WGS) entry which is preliminary data.</text>
</comment>
<dbReference type="Proteomes" id="UP000252731">
    <property type="component" value="Unassembled WGS sequence"/>
</dbReference>
<dbReference type="RefSeq" id="WP_113882025.1">
    <property type="nucleotide sequence ID" value="NZ_QNSF01000003.1"/>
</dbReference>
<dbReference type="SUPFAM" id="SSF51735">
    <property type="entry name" value="NAD(P)-binding Rossmann-fold domains"/>
    <property type="match status" value="1"/>
</dbReference>
<evidence type="ECO:0000259" key="1">
    <source>
        <dbReference type="PROSITE" id="PS51201"/>
    </source>
</evidence>
<dbReference type="PANTHER" id="PTHR43833">
    <property type="entry name" value="POTASSIUM CHANNEL PROTEIN 2-RELATED-RELATED"/>
    <property type="match status" value="1"/>
</dbReference>
<gene>
    <name evidence="2" type="ORF">DFO70_103380</name>
</gene>
<accession>A0A366K0Z7</accession>
<reference evidence="2 3" key="1">
    <citation type="submission" date="2018-06" db="EMBL/GenBank/DDBJ databases">
        <title>Freshwater and sediment microbial communities from various areas in North America, analyzing microbe dynamics in response to fracking.</title>
        <authorList>
            <person name="Lamendella R."/>
        </authorList>
    </citation>
    <scope>NUCLEOTIDE SEQUENCE [LARGE SCALE GENOMIC DNA]</scope>
    <source>
        <strain evidence="2 3">14_TX</strain>
    </source>
</reference>
<feature type="domain" description="RCK N-terminal" evidence="1">
    <location>
        <begin position="8"/>
        <end position="132"/>
    </location>
</feature>
<dbReference type="PROSITE" id="PS51201">
    <property type="entry name" value="RCK_N"/>
    <property type="match status" value="1"/>
</dbReference>
<sequence>MTVKKLDNTNILIIGWNERAMKLIEIITAISNVKINIIDCSVRELPYSSESVEYIYGNPMFDETLKRAGIKDTNITFITADRHSSETVSDSKSVISLLAIKSLNPSVFTIIEILSDSSIENAKRAGADEVIYTSEIFSNTIINSLSGNS</sequence>
<dbReference type="InterPro" id="IPR003148">
    <property type="entry name" value="RCK_N"/>
</dbReference>
<dbReference type="PANTHER" id="PTHR43833:SF9">
    <property type="entry name" value="POTASSIUM CHANNEL PROTEIN YUGO-RELATED"/>
    <property type="match status" value="1"/>
</dbReference>
<organism evidence="2 3">
    <name type="scientific">Cytobacillus firmus</name>
    <name type="common">Bacillus firmus</name>
    <dbReference type="NCBI Taxonomy" id="1399"/>
    <lineage>
        <taxon>Bacteria</taxon>
        <taxon>Bacillati</taxon>
        <taxon>Bacillota</taxon>
        <taxon>Bacilli</taxon>
        <taxon>Bacillales</taxon>
        <taxon>Bacillaceae</taxon>
        <taxon>Cytobacillus</taxon>
    </lineage>
</organism>